<keyword evidence="1" id="KW-0238">DNA-binding</keyword>
<reference evidence="3 4" key="1">
    <citation type="submission" date="2021-06" db="EMBL/GenBank/DDBJ databases">
        <title>Enterococcus alishanensis sp. nov., a novel lactic acid bacterium isolated from fresh coffee beans.</title>
        <authorList>
            <person name="Chen Y.-S."/>
        </authorList>
    </citation>
    <scope>NUCLEOTIDE SEQUENCE [LARGE SCALE GENOMIC DNA]</scope>
    <source>
        <strain evidence="3 4">ALS3</strain>
    </source>
</reference>
<dbReference type="InterPro" id="IPR001387">
    <property type="entry name" value="Cro/C1-type_HTH"/>
</dbReference>
<dbReference type="PANTHER" id="PTHR46558:SF9">
    <property type="entry name" value="TRANSCRIPTIONAL REGULATOR, PBSX FAMILY"/>
    <property type="match status" value="1"/>
</dbReference>
<gene>
    <name evidence="3" type="ORF">KUA55_01550</name>
</gene>
<protein>
    <submittedName>
        <fullName evidence="3">Helix-turn-helix transcriptional regulator</fullName>
    </submittedName>
</protein>
<organism evidence="3 4">
    <name type="scientific">Enterococcus alishanensis</name>
    <dbReference type="NCBI Taxonomy" id="1303817"/>
    <lineage>
        <taxon>Bacteria</taxon>
        <taxon>Bacillati</taxon>
        <taxon>Bacillota</taxon>
        <taxon>Bacilli</taxon>
        <taxon>Lactobacillales</taxon>
        <taxon>Enterococcaceae</taxon>
        <taxon>Enterococcus</taxon>
    </lineage>
</organism>
<name>A0ABS6T8X8_9ENTE</name>
<evidence type="ECO:0000313" key="3">
    <source>
        <dbReference type="EMBL" id="MBV7389350.1"/>
    </source>
</evidence>
<proteinExistence type="predicted"/>
<evidence type="ECO:0000256" key="1">
    <source>
        <dbReference type="ARBA" id="ARBA00023125"/>
    </source>
</evidence>
<dbReference type="Proteomes" id="UP000774130">
    <property type="component" value="Unassembled WGS sequence"/>
</dbReference>
<dbReference type="Pfam" id="PF01381">
    <property type="entry name" value="HTH_3"/>
    <property type="match status" value="1"/>
</dbReference>
<comment type="caution">
    <text evidence="3">The sequence shown here is derived from an EMBL/GenBank/DDBJ whole genome shotgun (WGS) entry which is preliminary data.</text>
</comment>
<dbReference type="SMART" id="SM00530">
    <property type="entry name" value="HTH_XRE"/>
    <property type="match status" value="1"/>
</dbReference>
<feature type="domain" description="HTH cro/C1-type" evidence="2">
    <location>
        <begin position="7"/>
        <end position="61"/>
    </location>
</feature>
<evidence type="ECO:0000313" key="4">
    <source>
        <dbReference type="Proteomes" id="UP000774130"/>
    </source>
</evidence>
<evidence type="ECO:0000259" key="2">
    <source>
        <dbReference type="PROSITE" id="PS50943"/>
    </source>
</evidence>
<dbReference type="RefSeq" id="WP_218324415.1">
    <property type="nucleotide sequence ID" value="NZ_JAHUZB010000001.1"/>
</dbReference>
<keyword evidence="4" id="KW-1185">Reference proteome</keyword>
<dbReference type="PROSITE" id="PS50943">
    <property type="entry name" value="HTH_CROC1"/>
    <property type="match status" value="1"/>
</dbReference>
<dbReference type="PANTHER" id="PTHR46558">
    <property type="entry name" value="TRACRIPTIONAL REGULATORY PROTEIN-RELATED-RELATED"/>
    <property type="match status" value="1"/>
</dbReference>
<sequence>MKVINHIKEIRETRGIAQKQMAADLDVSRQTMNAIEKGKYNPSLELSLKIADYFSLSFQEIFYLEGDE</sequence>
<accession>A0ABS6T8X8</accession>
<dbReference type="CDD" id="cd00093">
    <property type="entry name" value="HTH_XRE"/>
    <property type="match status" value="1"/>
</dbReference>
<dbReference type="EMBL" id="JAHUZB010000001">
    <property type="protein sequence ID" value="MBV7389350.1"/>
    <property type="molecule type" value="Genomic_DNA"/>
</dbReference>